<comment type="subcellular location">
    <subcellularLocation>
        <location evidence="1">Membrane</location>
        <topology evidence="1">Multi-pass membrane protein</topology>
    </subcellularLocation>
</comment>
<dbReference type="InterPro" id="IPR007016">
    <property type="entry name" value="O-antigen_ligase-rel_domated"/>
</dbReference>
<keyword evidence="8" id="KW-1185">Reference proteome</keyword>
<dbReference type="InterPro" id="IPR051533">
    <property type="entry name" value="WaaL-like"/>
</dbReference>
<feature type="transmembrane region" description="Helical" evidence="5">
    <location>
        <begin position="391"/>
        <end position="411"/>
    </location>
</feature>
<feature type="transmembrane region" description="Helical" evidence="5">
    <location>
        <begin position="417"/>
        <end position="436"/>
    </location>
</feature>
<dbReference type="EMBL" id="MDTQ01000001">
    <property type="protein sequence ID" value="ODC03157.1"/>
    <property type="molecule type" value="Genomic_DNA"/>
</dbReference>
<evidence type="ECO:0000256" key="4">
    <source>
        <dbReference type="ARBA" id="ARBA00023136"/>
    </source>
</evidence>
<evidence type="ECO:0000256" key="3">
    <source>
        <dbReference type="ARBA" id="ARBA00022989"/>
    </source>
</evidence>
<dbReference type="RefSeq" id="WP_068997573.1">
    <property type="nucleotide sequence ID" value="NZ_MDTQ01000001.1"/>
</dbReference>
<accession>A0A1E2V842</accession>
<feature type="transmembrane region" description="Helical" evidence="5">
    <location>
        <begin position="110"/>
        <end position="125"/>
    </location>
</feature>
<keyword evidence="4 5" id="KW-0472">Membrane</keyword>
<dbReference type="Pfam" id="PF04932">
    <property type="entry name" value="Wzy_C"/>
    <property type="match status" value="1"/>
</dbReference>
<dbReference type="AlphaFoldDB" id="A0A1E2V842"/>
<sequence>MSQSSSFSRSDMGLWQWPRTTQPTVYWWILGVCLTLLYGVTKIHFDEVARIAEPLLALTGLWCVARYGQGVGRSTAFGFLWAIILIQLLSWGGSQFFHPDWAEPYPKIDRMARGFVCLLVAWWLGGFERNVLVFWGLVALTVVLSPWIGGGGWPEFIAGLNGERIDMGIRNAQHTGFFYGIVAIGLAVFAPRLLQKGRYRLLRGALWTLVFIMVLFVVVLSQTRAAWLGLGLCVVFSAMVLVWQQRQHWAQKRFLIPALGVLLLLAILVWGSYDILAKRLMTESGVISQLLSGHIQSLPYSSIGIRIHSWNAAWEFIQQRPLLGWGGNGRSLVMAHTAWLPEAVRHEFGHLHNIYIEMWVNYGLIGLVWYLAWLSWLCWQSYQAWRRGHLATDMMLFMALFVIFWSCMNAFEAYLNFWTGVFAFNVVIGGMLTLLWRPYWQKIRPIQTTGASESLGRYESLGR</sequence>
<evidence type="ECO:0000256" key="1">
    <source>
        <dbReference type="ARBA" id="ARBA00004141"/>
    </source>
</evidence>
<feature type="transmembrane region" description="Helical" evidence="5">
    <location>
        <begin position="359"/>
        <end position="379"/>
    </location>
</feature>
<evidence type="ECO:0000256" key="5">
    <source>
        <dbReference type="SAM" id="Phobius"/>
    </source>
</evidence>
<dbReference type="PANTHER" id="PTHR37422">
    <property type="entry name" value="TEICHURONIC ACID BIOSYNTHESIS PROTEIN TUAE"/>
    <property type="match status" value="1"/>
</dbReference>
<evidence type="ECO:0000313" key="7">
    <source>
        <dbReference type="EMBL" id="ODC03157.1"/>
    </source>
</evidence>
<feature type="transmembrane region" description="Helical" evidence="5">
    <location>
        <begin position="176"/>
        <end position="194"/>
    </location>
</feature>
<dbReference type="STRING" id="197479.BFW38_05950"/>
<name>A0A1E2V842_9GAMM</name>
<reference evidence="7 8" key="1">
    <citation type="submission" date="2016-08" db="EMBL/GenBank/DDBJ databases">
        <authorList>
            <person name="Seilhamer J.J."/>
        </authorList>
    </citation>
    <scope>NUCLEOTIDE SEQUENCE [LARGE SCALE GENOMIC DNA]</scope>
    <source>
        <strain evidence="7 8">PH27A</strain>
    </source>
</reference>
<feature type="transmembrane region" description="Helical" evidence="5">
    <location>
        <begin position="225"/>
        <end position="242"/>
    </location>
</feature>
<feature type="transmembrane region" description="Helical" evidence="5">
    <location>
        <begin position="201"/>
        <end position="219"/>
    </location>
</feature>
<feature type="transmembrane region" description="Helical" evidence="5">
    <location>
        <begin position="76"/>
        <end position="98"/>
    </location>
</feature>
<dbReference type="GO" id="GO:0016020">
    <property type="term" value="C:membrane"/>
    <property type="evidence" value="ECO:0007669"/>
    <property type="project" value="UniProtKB-SubCell"/>
</dbReference>
<comment type="caution">
    <text evidence="7">The sequence shown here is derived from an EMBL/GenBank/DDBJ whole genome shotgun (WGS) entry which is preliminary data.</text>
</comment>
<evidence type="ECO:0000259" key="6">
    <source>
        <dbReference type="Pfam" id="PF04932"/>
    </source>
</evidence>
<keyword evidence="2 5" id="KW-0812">Transmembrane</keyword>
<keyword evidence="3 5" id="KW-1133">Transmembrane helix</keyword>
<dbReference type="PANTHER" id="PTHR37422:SF13">
    <property type="entry name" value="LIPOPOLYSACCHARIDE BIOSYNTHESIS PROTEIN PA4999-RELATED"/>
    <property type="match status" value="1"/>
</dbReference>
<organism evidence="7 8">
    <name type="scientific">Terasakiispira papahanaumokuakeensis</name>
    <dbReference type="NCBI Taxonomy" id="197479"/>
    <lineage>
        <taxon>Bacteria</taxon>
        <taxon>Pseudomonadati</taxon>
        <taxon>Pseudomonadota</taxon>
        <taxon>Gammaproteobacteria</taxon>
        <taxon>Oceanospirillales</taxon>
        <taxon>Terasakiispira</taxon>
    </lineage>
</organism>
<proteinExistence type="predicted"/>
<evidence type="ECO:0000256" key="2">
    <source>
        <dbReference type="ARBA" id="ARBA00022692"/>
    </source>
</evidence>
<dbReference type="Proteomes" id="UP000094291">
    <property type="component" value="Unassembled WGS sequence"/>
</dbReference>
<feature type="transmembrane region" description="Helical" evidence="5">
    <location>
        <begin position="25"/>
        <end position="41"/>
    </location>
</feature>
<protein>
    <recommendedName>
        <fullName evidence="6">O-antigen ligase-related domain-containing protein</fullName>
    </recommendedName>
</protein>
<feature type="transmembrane region" description="Helical" evidence="5">
    <location>
        <begin position="254"/>
        <end position="273"/>
    </location>
</feature>
<evidence type="ECO:0000313" key="8">
    <source>
        <dbReference type="Proteomes" id="UP000094291"/>
    </source>
</evidence>
<feature type="domain" description="O-antigen ligase-related" evidence="6">
    <location>
        <begin position="210"/>
        <end position="370"/>
    </location>
</feature>
<feature type="transmembrane region" description="Helical" evidence="5">
    <location>
        <begin position="132"/>
        <end position="149"/>
    </location>
</feature>
<gene>
    <name evidence="7" type="ORF">BFW38_05950</name>
</gene>